<evidence type="ECO:0000313" key="3">
    <source>
        <dbReference type="EMBL" id="KAF2009290.1"/>
    </source>
</evidence>
<accession>A0A6A5X8Q5</accession>
<gene>
    <name evidence="3" type="ORF">BU24DRAFT_86641</name>
</gene>
<dbReference type="EMBL" id="ML978079">
    <property type="protein sequence ID" value="KAF2009290.1"/>
    <property type="molecule type" value="Genomic_DNA"/>
</dbReference>
<evidence type="ECO:0000256" key="1">
    <source>
        <dbReference type="SAM" id="MobiDB-lite"/>
    </source>
</evidence>
<feature type="compositionally biased region" description="Polar residues" evidence="1">
    <location>
        <begin position="61"/>
        <end position="75"/>
    </location>
</feature>
<feature type="signal peptide" evidence="2">
    <location>
        <begin position="1"/>
        <end position="17"/>
    </location>
</feature>
<evidence type="ECO:0000256" key="2">
    <source>
        <dbReference type="SAM" id="SignalP"/>
    </source>
</evidence>
<dbReference type="RefSeq" id="XP_033377629.1">
    <property type="nucleotide sequence ID" value="XM_033534726.1"/>
</dbReference>
<protein>
    <recommendedName>
        <fullName evidence="5">Secreted protein</fullName>
    </recommendedName>
</protein>
<name>A0A6A5X8Q5_9PLEO</name>
<evidence type="ECO:0000313" key="4">
    <source>
        <dbReference type="Proteomes" id="UP000799778"/>
    </source>
</evidence>
<feature type="chain" id="PRO_5025576196" description="Secreted protein" evidence="2">
    <location>
        <begin position="18"/>
        <end position="75"/>
    </location>
</feature>
<sequence>MACTMLVLVACPVSHSSQPTRHTRHGNHRTRRRCAPPYALVHQHIRVHGQLAHPSRKESNEGSSRFSNNRSSLPQ</sequence>
<dbReference type="Proteomes" id="UP000799778">
    <property type="component" value="Unassembled WGS sequence"/>
</dbReference>
<organism evidence="3 4">
    <name type="scientific">Aaosphaeria arxii CBS 175.79</name>
    <dbReference type="NCBI Taxonomy" id="1450172"/>
    <lineage>
        <taxon>Eukaryota</taxon>
        <taxon>Fungi</taxon>
        <taxon>Dikarya</taxon>
        <taxon>Ascomycota</taxon>
        <taxon>Pezizomycotina</taxon>
        <taxon>Dothideomycetes</taxon>
        <taxon>Pleosporomycetidae</taxon>
        <taxon>Pleosporales</taxon>
        <taxon>Pleosporales incertae sedis</taxon>
        <taxon>Aaosphaeria</taxon>
    </lineage>
</organism>
<reference evidence="3" key="1">
    <citation type="journal article" date="2020" name="Stud. Mycol.">
        <title>101 Dothideomycetes genomes: a test case for predicting lifestyles and emergence of pathogens.</title>
        <authorList>
            <person name="Haridas S."/>
            <person name="Albert R."/>
            <person name="Binder M."/>
            <person name="Bloem J."/>
            <person name="Labutti K."/>
            <person name="Salamov A."/>
            <person name="Andreopoulos B."/>
            <person name="Baker S."/>
            <person name="Barry K."/>
            <person name="Bills G."/>
            <person name="Bluhm B."/>
            <person name="Cannon C."/>
            <person name="Castanera R."/>
            <person name="Culley D."/>
            <person name="Daum C."/>
            <person name="Ezra D."/>
            <person name="Gonzalez J."/>
            <person name="Henrissat B."/>
            <person name="Kuo A."/>
            <person name="Liang C."/>
            <person name="Lipzen A."/>
            <person name="Lutzoni F."/>
            <person name="Magnuson J."/>
            <person name="Mondo S."/>
            <person name="Nolan M."/>
            <person name="Ohm R."/>
            <person name="Pangilinan J."/>
            <person name="Park H.-J."/>
            <person name="Ramirez L."/>
            <person name="Alfaro M."/>
            <person name="Sun H."/>
            <person name="Tritt A."/>
            <person name="Yoshinaga Y."/>
            <person name="Zwiers L.-H."/>
            <person name="Turgeon B."/>
            <person name="Goodwin S."/>
            <person name="Spatafora J."/>
            <person name="Crous P."/>
            <person name="Grigoriev I."/>
        </authorList>
    </citation>
    <scope>NUCLEOTIDE SEQUENCE</scope>
    <source>
        <strain evidence="3">CBS 175.79</strain>
    </source>
</reference>
<dbReference type="AlphaFoldDB" id="A0A6A5X8Q5"/>
<keyword evidence="2" id="KW-0732">Signal</keyword>
<keyword evidence="4" id="KW-1185">Reference proteome</keyword>
<evidence type="ECO:0008006" key="5">
    <source>
        <dbReference type="Google" id="ProtNLM"/>
    </source>
</evidence>
<dbReference type="GeneID" id="54292123"/>
<proteinExistence type="predicted"/>
<feature type="region of interest" description="Disordered" evidence="1">
    <location>
        <begin position="48"/>
        <end position="75"/>
    </location>
</feature>